<keyword evidence="3" id="KW-1185">Reference proteome</keyword>
<accession>A0A1Y5TZ93</accession>
<proteinExistence type="predicted"/>
<sequence>MIRSGSGWRLPAPGIEATIVTLLTDFLGNPRELWDAVGAAPDRDHSASDAVAGLIARLTQGELAVRRTTFERIVRRIDLSETEISVSIDRGQLAALIGAPGPTSGEDAGYRIIRPMEKRRRGVERKIVLAGPAADAHPDPVLCRTIAIAHRWVAELADGTMASGDVIAKREQRDGSDVSRLLPLAFLAPDIVEAILDGRLPPEFTARSLRALRPIPADWTKRRALPGFPPAACASDHHRDMPLSGPRQGPPETSAVLARRPGERRRLSPGNGILRAEIPRTSAGSRLAVRGLTLLGN</sequence>
<dbReference type="Proteomes" id="UP000193200">
    <property type="component" value="Unassembled WGS sequence"/>
</dbReference>
<dbReference type="AlphaFoldDB" id="A0A1Y5TZ93"/>
<organism evidence="2 3">
    <name type="scientific">Oceanibacterium hippocampi</name>
    <dbReference type="NCBI Taxonomy" id="745714"/>
    <lineage>
        <taxon>Bacteria</taxon>
        <taxon>Pseudomonadati</taxon>
        <taxon>Pseudomonadota</taxon>
        <taxon>Alphaproteobacteria</taxon>
        <taxon>Sneathiellales</taxon>
        <taxon>Sneathiellaceae</taxon>
        <taxon>Oceanibacterium</taxon>
    </lineage>
</organism>
<dbReference type="RefSeq" id="WP_085884757.1">
    <property type="nucleotide sequence ID" value="NZ_FWFR01000003.1"/>
</dbReference>
<feature type="region of interest" description="Disordered" evidence="1">
    <location>
        <begin position="230"/>
        <end position="272"/>
    </location>
</feature>
<evidence type="ECO:0000313" key="3">
    <source>
        <dbReference type="Proteomes" id="UP000193200"/>
    </source>
</evidence>
<reference evidence="2 3" key="1">
    <citation type="submission" date="2017-03" db="EMBL/GenBank/DDBJ databases">
        <authorList>
            <person name="Afonso C.L."/>
            <person name="Miller P.J."/>
            <person name="Scott M.A."/>
            <person name="Spackman E."/>
            <person name="Goraichik I."/>
            <person name="Dimitrov K.M."/>
            <person name="Suarez D.L."/>
            <person name="Swayne D.E."/>
        </authorList>
    </citation>
    <scope>NUCLEOTIDE SEQUENCE [LARGE SCALE GENOMIC DNA]</scope>
    <source>
        <strain evidence="2 3">CECT 7691</strain>
    </source>
</reference>
<evidence type="ECO:0000313" key="2">
    <source>
        <dbReference type="EMBL" id="SLN71891.1"/>
    </source>
</evidence>
<gene>
    <name evidence="2" type="ORF">OCH7691_03410</name>
</gene>
<name>A0A1Y5TZ93_9PROT</name>
<dbReference type="OrthoDB" id="1550462at2"/>
<dbReference type="InParanoid" id="A0A1Y5TZ93"/>
<protein>
    <submittedName>
        <fullName evidence="2">Uncharacterized protein</fullName>
    </submittedName>
</protein>
<dbReference type="EMBL" id="FWFR01000003">
    <property type="protein sequence ID" value="SLN71891.1"/>
    <property type="molecule type" value="Genomic_DNA"/>
</dbReference>
<evidence type="ECO:0000256" key="1">
    <source>
        <dbReference type="SAM" id="MobiDB-lite"/>
    </source>
</evidence>